<dbReference type="Proteomes" id="UP000031671">
    <property type="component" value="Unassembled WGS sequence"/>
</dbReference>
<dbReference type="EC" id="3.4.16.4" evidence="4"/>
<sequence length="460" mass="50859">MRRLLSLTLSLALTHSALASIATYDLLPEGSSSSILVRNGTSEIESHNAEQLMPPASTLKVVTALAAKLQWPNNEFRFSTELLKQDQDYVVRFSGDPSLLRKNLEALLRPLKGKTISGDLILDDSIFTGYTRGVGWPWDVLGVCYAAPVSAVSLEGNCVQASISTNENGSSRIYVPSFQPIEVVGNVKSLTKEEQEQSFCDLELTTAPNNTYTLSGCLQKRNKPLPLKFALQSPQLYVENVIEQIFKSWNTKLEGQIRVGKTERRAKVIASHQSAPIDELLQTMLRDSNNLYADAITKRLGHEMFDVSGSFESGTAALKLILNEKANIDLSTAVLEDGSGLSRNNRIQASSMMQVMEYIQAHDKELGLIALLPTSGENGTLKYRPSMRKEPIKGNIHGKSGSLFGTHNMVGYALDSEGKIQKTFVQFVSNYHPPKREGIEAPIVSFEKDFYNKLIQQTKK</sequence>
<feature type="chain" id="PRO_5002121681" evidence="3">
    <location>
        <begin position="20"/>
        <end position="460"/>
    </location>
</feature>
<evidence type="ECO:0000313" key="4">
    <source>
        <dbReference type="EMBL" id="GAM55930.1"/>
    </source>
</evidence>
<dbReference type="SUPFAM" id="SSF56601">
    <property type="entry name" value="beta-lactamase/transpeptidase-like"/>
    <property type="match status" value="1"/>
</dbReference>
<gene>
    <name evidence="4" type="ORF">JCM19231_4918</name>
</gene>
<reference evidence="4 5" key="1">
    <citation type="submission" date="2015-01" db="EMBL/GenBank/DDBJ databases">
        <title>Vibrio sp. C1 JCM 19231 whole genome shotgun sequence.</title>
        <authorList>
            <person name="Sawabe T."/>
            <person name="Meirelles P."/>
            <person name="Feng G."/>
            <person name="Sayaka M."/>
            <person name="Hattori M."/>
            <person name="Ohkuma M."/>
        </authorList>
    </citation>
    <scope>NUCLEOTIDE SEQUENCE [LARGE SCALE GENOMIC DNA]</scope>
    <source>
        <strain evidence="5">JCM 19231</strain>
    </source>
</reference>
<dbReference type="InterPro" id="IPR012338">
    <property type="entry name" value="Beta-lactam/transpept-like"/>
</dbReference>
<dbReference type="GO" id="GO:0009002">
    <property type="term" value="F:serine-type D-Ala-D-Ala carboxypeptidase activity"/>
    <property type="evidence" value="ECO:0007669"/>
    <property type="project" value="UniProtKB-EC"/>
</dbReference>
<keyword evidence="3" id="KW-0732">Signal</keyword>
<dbReference type="Gene3D" id="3.40.710.10">
    <property type="entry name" value="DD-peptidase/beta-lactamase superfamily"/>
    <property type="match status" value="1"/>
</dbReference>
<feature type="signal peptide" evidence="3">
    <location>
        <begin position="1"/>
        <end position="19"/>
    </location>
</feature>
<evidence type="ECO:0000256" key="1">
    <source>
        <dbReference type="ARBA" id="ARBA00006096"/>
    </source>
</evidence>
<dbReference type="NCBIfam" id="TIGR00666">
    <property type="entry name" value="PBP4"/>
    <property type="match status" value="1"/>
</dbReference>
<dbReference type="AlphaFoldDB" id="A0A0B8NMR9"/>
<dbReference type="Pfam" id="PF02113">
    <property type="entry name" value="Peptidase_S13"/>
    <property type="match status" value="1"/>
</dbReference>
<comment type="caution">
    <text evidence="4">The sequence shown here is derived from an EMBL/GenBank/DDBJ whole genome shotgun (WGS) entry which is preliminary data.</text>
</comment>
<dbReference type="Gene3D" id="3.50.80.20">
    <property type="entry name" value="D-Ala-D-Ala carboxypeptidase C, peptidase S13"/>
    <property type="match status" value="1"/>
</dbReference>
<dbReference type="MEROPS" id="S13.001"/>
<proteinExistence type="inferred from homology"/>
<protein>
    <submittedName>
        <fullName evidence="4">D-alanyl-D-alanine carboxypeptidase</fullName>
        <ecNumber evidence="4">3.4.16.4</ecNumber>
    </submittedName>
</protein>
<keyword evidence="4" id="KW-0645">Protease</keyword>
<dbReference type="InterPro" id="IPR000667">
    <property type="entry name" value="Peptidase_S13"/>
</dbReference>
<reference evidence="4 5" key="2">
    <citation type="submission" date="2015-01" db="EMBL/GenBank/DDBJ databases">
        <authorList>
            <consortium name="NBRP consortium"/>
            <person name="Sawabe T."/>
            <person name="Meirelles P."/>
            <person name="Feng G."/>
            <person name="Sayaka M."/>
            <person name="Hattori M."/>
            <person name="Ohkuma M."/>
        </authorList>
    </citation>
    <scope>NUCLEOTIDE SEQUENCE [LARGE SCALE GENOMIC DNA]</scope>
    <source>
        <strain evidence="5">JCM 19231</strain>
    </source>
</reference>
<dbReference type="PANTHER" id="PTHR30023:SF0">
    <property type="entry name" value="PENICILLIN-SENSITIVE CARBOXYPEPTIDASE A"/>
    <property type="match status" value="1"/>
</dbReference>
<comment type="similarity">
    <text evidence="1">Belongs to the peptidase S13 family.</text>
</comment>
<evidence type="ECO:0000313" key="5">
    <source>
        <dbReference type="Proteomes" id="UP000031671"/>
    </source>
</evidence>
<evidence type="ECO:0000256" key="2">
    <source>
        <dbReference type="ARBA" id="ARBA00022801"/>
    </source>
</evidence>
<dbReference type="NCBIfam" id="NF008322">
    <property type="entry name" value="PRK11113.1"/>
    <property type="match status" value="1"/>
</dbReference>
<organism evidence="4 5">
    <name type="scientific">Vibrio ishigakensis</name>
    <dbReference type="NCBI Taxonomy" id="1481914"/>
    <lineage>
        <taxon>Bacteria</taxon>
        <taxon>Pseudomonadati</taxon>
        <taxon>Pseudomonadota</taxon>
        <taxon>Gammaproteobacteria</taxon>
        <taxon>Vibrionales</taxon>
        <taxon>Vibrionaceae</taxon>
        <taxon>Vibrio</taxon>
    </lineage>
</organism>
<dbReference type="GO" id="GO:0000270">
    <property type="term" value="P:peptidoglycan metabolic process"/>
    <property type="evidence" value="ECO:0007669"/>
    <property type="project" value="TreeGrafter"/>
</dbReference>
<dbReference type="PANTHER" id="PTHR30023">
    <property type="entry name" value="D-ALANYL-D-ALANINE CARBOXYPEPTIDASE"/>
    <property type="match status" value="1"/>
</dbReference>
<evidence type="ECO:0000256" key="3">
    <source>
        <dbReference type="SAM" id="SignalP"/>
    </source>
</evidence>
<accession>A0A0B8NMR9</accession>
<keyword evidence="5" id="KW-1185">Reference proteome</keyword>
<dbReference type="PRINTS" id="PR00922">
    <property type="entry name" value="DADACBPTASE3"/>
</dbReference>
<dbReference type="RefSeq" id="WP_261833917.1">
    <property type="nucleotide sequence ID" value="NZ_AP024881.1"/>
</dbReference>
<name>A0A0B8NMR9_9VIBR</name>
<dbReference type="GO" id="GO:0006508">
    <property type="term" value="P:proteolysis"/>
    <property type="evidence" value="ECO:0007669"/>
    <property type="project" value="InterPro"/>
</dbReference>
<keyword evidence="4" id="KW-0121">Carboxypeptidase</keyword>
<dbReference type="EMBL" id="BBRZ01000021">
    <property type="protein sequence ID" value="GAM55930.1"/>
    <property type="molecule type" value="Genomic_DNA"/>
</dbReference>
<keyword evidence="2 4" id="KW-0378">Hydrolase</keyword>